<evidence type="ECO:0000313" key="1">
    <source>
        <dbReference type="EMBL" id="MFH5211425.1"/>
    </source>
</evidence>
<organism evidence="2 4">
    <name type="scientific">Antrihabitans spumae</name>
    <dbReference type="NCBI Taxonomy" id="3373370"/>
    <lineage>
        <taxon>Bacteria</taxon>
        <taxon>Bacillati</taxon>
        <taxon>Actinomycetota</taxon>
        <taxon>Actinomycetes</taxon>
        <taxon>Mycobacteriales</taxon>
        <taxon>Nocardiaceae</taxon>
        <taxon>Antrihabitans</taxon>
    </lineage>
</organism>
<dbReference type="EMBL" id="JBIMSN010000169">
    <property type="protein sequence ID" value="MFH5232890.1"/>
    <property type="molecule type" value="Genomic_DNA"/>
</dbReference>
<sequence>MKRAEVDETKFNPDLAYPYALRKMDFISAMQDVYDFFADVNDNLAGKGLQRFDDMIRPAAMSGMLSDMITDSMANHSRALTSNLHHNGHPDLIVRGRYPNDKIAAGSEGVEVKATRKPGGAVDTHGGRDQTLCVWVYEVDNDRNKSIYEREPLRFREIYIADVSVSDFRHNERGTLGTRTSTLHKAGLVNFRRGWVYLDESSGGHSAWRR</sequence>
<evidence type="ECO:0000313" key="4">
    <source>
        <dbReference type="Proteomes" id="UP001609219"/>
    </source>
</evidence>
<comment type="caution">
    <text evidence="2">The sequence shown here is derived from an EMBL/GenBank/DDBJ whole genome shotgun (WGS) entry which is preliminary data.</text>
</comment>
<gene>
    <name evidence="1" type="ORF">ACHIPZ_24950</name>
    <name evidence="2" type="ORF">ACHIRB_30640</name>
</gene>
<dbReference type="EMBL" id="JBIMSO010000114">
    <property type="protein sequence ID" value="MFH5211425.1"/>
    <property type="molecule type" value="Genomic_DNA"/>
</dbReference>
<proteinExistence type="predicted"/>
<dbReference type="Proteomes" id="UP001609175">
    <property type="component" value="Unassembled WGS sequence"/>
</dbReference>
<dbReference type="RefSeq" id="WP_395117895.1">
    <property type="nucleotide sequence ID" value="NZ_JBIMSN010000169.1"/>
</dbReference>
<name>A0ABW7KI94_9NOCA</name>
<keyword evidence="4" id="KW-1185">Reference proteome</keyword>
<accession>A0ABW7KI94</accession>
<evidence type="ECO:0000313" key="3">
    <source>
        <dbReference type="Proteomes" id="UP001609175"/>
    </source>
</evidence>
<evidence type="ECO:0000313" key="2">
    <source>
        <dbReference type="EMBL" id="MFH5232890.1"/>
    </source>
</evidence>
<dbReference type="Proteomes" id="UP001609219">
    <property type="component" value="Unassembled WGS sequence"/>
</dbReference>
<reference evidence="3 4" key="1">
    <citation type="submission" date="2024-10" db="EMBL/GenBank/DDBJ databases">
        <authorList>
            <person name="Riesco R."/>
        </authorList>
    </citation>
    <scope>NUCLEOTIDE SEQUENCE [LARGE SCALE GENOMIC DNA]</scope>
    <source>
        <strain evidence="1 3">NCIMB 15449</strain>
        <strain evidence="2 4">NCIMB 15450</strain>
    </source>
</reference>
<protein>
    <submittedName>
        <fullName evidence="2">Uncharacterized protein</fullName>
    </submittedName>
</protein>